<evidence type="ECO:0000313" key="9">
    <source>
        <dbReference type="EMBL" id="MDZ8117259.1"/>
    </source>
</evidence>
<dbReference type="InterPro" id="IPR009057">
    <property type="entry name" value="Homeodomain-like_sf"/>
</dbReference>
<keyword evidence="1 6" id="KW-0597">Phosphoprotein</keyword>
<sequence>MDMMETALVVDEDFLMRGYALDRLKQEGVYAIEASSGKELLRLQASQKFDLVFADLDIFQTADGVFNREPDTIYVVMTSFRNVDKAIQLVSSGKVYDYLVKPFSPEQVSVIISRTRELLRLRAQIELLEKKAAPADRRPQPMASPGVSSESTTNLQDLERQTIMRVLHETRGSRTVMAEKLGISVRTLRNKLTQYKQDASIQLP</sequence>
<feature type="region of interest" description="Disordered" evidence="7">
    <location>
        <begin position="132"/>
        <end position="155"/>
    </location>
</feature>
<evidence type="ECO:0000256" key="6">
    <source>
        <dbReference type="PROSITE-ProRule" id="PRU00169"/>
    </source>
</evidence>
<dbReference type="Pfam" id="PF00072">
    <property type="entry name" value="Response_reg"/>
    <property type="match status" value="1"/>
</dbReference>
<dbReference type="PANTHER" id="PTHR48111">
    <property type="entry name" value="REGULATOR OF RPOS"/>
    <property type="match status" value="1"/>
</dbReference>
<keyword evidence="3" id="KW-0805">Transcription regulation</keyword>
<evidence type="ECO:0000256" key="7">
    <source>
        <dbReference type="SAM" id="MobiDB-lite"/>
    </source>
</evidence>
<keyword evidence="4" id="KW-0238">DNA-binding</keyword>
<keyword evidence="10" id="KW-1185">Reference proteome</keyword>
<dbReference type="Pfam" id="PF02954">
    <property type="entry name" value="HTH_8"/>
    <property type="match status" value="1"/>
</dbReference>
<dbReference type="SUPFAM" id="SSF46689">
    <property type="entry name" value="Homeodomain-like"/>
    <property type="match status" value="1"/>
</dbReference>
<dbReference type="Proteomes" id="UP001290861">
    <property type="component" value="Unassembled WGS sequence"/>
</dbReference>
<feature type="modified residue" description="4-aspartylphosphate" evidence="6">
    <location>
        <position position="55"/>
    </location>
</feature>
<gene>
    <name evidence="9" type="ORF">P9H32_01360</name>
</gene>
<evidence type="ECO:0000259" key="8">
    <source>
        <dbReference type="PROSITE" id="PS50110"/>
    </source>
</evidence>
<keyword evidence="2" id="KW-0902">Two-component regulatory system</keyword>
<dbReference type="InterPro" id="IPR001789">
    <property type="entry name" value="Sig_transdc_resp-reg_receiver"/>
</dbReference>
<reference evidence="9 10" key="1">
    <citation type="journal article" date="2024" name="Appl. Environ. Microbiol.">
        <title>Pontiella agarivorans sp. nov., a novel marine anaerobic bacterium capable of degrading macroalgal polysaccharides and fixing nitrogen.</title>
        <authorList>
            <person name="Liu N."/>
            <person name="Kivenson V."/>
            <person name="Peng X."/>
            <person name="Cui Z."/>
            <person name="Lankiewicz T.S."/>
            <person name="Gosselin K.M."/>
            <person name="English C.J."/>
            <person name="Blair E.M."/>
            <person name="O'Malley M.A."/>
            <person name="Valentine D.L."/>
        </authorList>
    </citation>
    <scope>NUCLEOTIDE SEQUENCE [LARGE SCALE GENOMIC DNA]</scope>
    <source>
        <strain evidence="9 10">NLcol2</strain>
    </source>
</reference>
<dbReference type="SUPFAM" id="SSF52172">
    <property type="entry name" value="CheY-like"/>
    <property type="match status" value="1"/>
</dbReference>
<dbReference type="PROSITE" id="PS50110">
    <property type="entry name" value="RESPONSE_REGULATORY"/>
    <property type="match status" value="1"/>
</dbReference>
<dbReference type="PANTHER" id="PTHR48111:SF1">
    <property type="entry name" value="TWO-COMPONENT RESPONSE REGULATOR ORR33"/>
    <property type="match status" value="1"/>
</dbReference>
<protein>
    <submittedName>
        <fullName evidence="9">Helix-turn-helix domain-containing protein</fullName>
    </submittedName>
</protein>
<dbReference type="EMBL" id="JARVCO010000002">
    <property type="protein sequence ID" value="MDZ8117259.1"/>
    <property type="molecule type" value="Genomic_DNA"/>
</dbReference>
<evidence type="ECO:0000256" key="3">
    <source>
        <dbReference type="ARBA" id="ARBA00023015"/>
    </source>
</evidence>
<keyword evidence="5" id="KW-0804">Transcription</keyword>
<proteinExistence type="predicted"/>
<name>A0ABU5MST8_9BACT</name>
<organism evidence="9 10">
    <name type="scientific">Pontiella agarivorans</name>
    <dbReference type="NCBI Taxonomy" id="3038953"/>
    <lineage>
        <taxon>Bacteria</taxon>
        <taxon>Pseudomonadati</taxon>
        <taxon>Kiritimatiellota</taxon>
        <taxon>Kiritimatiellia</taxon>
        <taxon>Kiritimatiellales</taxon>
        <taxon>Pontiellaceae</taxon>
        <taxon>Pontiella</taxon>
    </lineage>
</organism>
<dbReference type="SMART" id="SM00448">
    <property type="entry name" value="REC"/>
    <property type="match status" value="1"/>
</dbReference>
<dbReference type="Gene3D" id="3.40.50.2300">
    <property type="match status" value="1"/>
</dbReference>
<accession>A0ABU5MST8</accession>
<dbReference type="InterPro" id="IPR011006">
    <property type="entry name" value="CheY-like_superfamily"/>
</dbReference>
<feature type="domain" description="Response regulatory" evidence="8">
    <location>
        <begin position="6"/>
        <end position="116"/>
    </location>
</feature>
<dbReference type="InterPro" id="IPR002197">
    <property type="entry name" value="HTH_Fis"/>
</dbReference>
<dbReference type="PRINTS" id="PR01590">
    <property type="entry name" value="HTHFIS"/>
</dbReference>
<evidence type="ECO:0000313" key="10">
    <source>
        <dbReference type="Proteomes" id="UP001290861"/>
    </source>
</evidence>
<comment type="caution">
    <text evidence="9">The sequence shown here is derived from an EMBL/GenBank/DDBJ whole genome shotgun (WGS) entry which is preliminary data.</text>
</comment>
<evidence type="ECO:0000256" key="1">
    <source>
        <dbReference type="ARBA" id="ARBA00022553"/>
    </source>
</evidence>
<dbReference type="CDD" id="cd00156">
    <property type="entry name" value="REC"/>
    <property type="match status" value="1"/>
</dbReference>
<dbReference type="Gene3D" id="1.10.10.60">
    <property type="entry name" value="Homeodomain-like"/>
    <property type="match status" value="1"/>
</dbReference>
<evidence type="ECO:0000256" key="4">
    <source>
        <dbReference type="ARBA" id="ARBA00023125"/>
    </source>
</evidence>
<dbReference type="InterPro" id="IPR039420">
    <property type="entry name" value="WalR-like"/>
</dbReference>
<feature type="compositionally biased region" description="Polar residues" evidence="7">
    <location>
        <begin position="146"/>
        <end position="155"/>
    </location>
</feature>
<evidence type="ECO:0000256" key="5">
    <source>
        <dbReference type="ARBA" id="ARBA00023163"/>
    </source>
</evidence>
<evidence type="ECO:0000256" key="2">
    <source>
        <dbReference type="ARBA" id="ARBA00023012"/>
    </source>
</evidence>